<keyword evidence="1" id="KW-0812">Transmembrane</keyword>
<protein>
    <submittedName>
        <fullName evidence="3">ComEC/Rec2 family competence protein</fullName>
    </submittedName>
</protein>
<dbReference type="InterPro" id="IPR001279">
    <property type="entry name" value="Metallo-B-lactamas"/>
</dbReference>
<reference evidence="3 4" key="1">
    <citation type="submission" date="2024-09" db="EMBL/GenBank/DDBJ databases">
        <title>Laminarin stimulates single cell rates of sulfate reduction while oxygen inhibits transcriptomic activity in coastal marine sediment.</title>
        <authorList>
            <person name="Lindsay M."/>
            <person name="Orcutt B."/>
            <person name="Emerson D."/>
            <person name="Stepanauskas R."/>
            <person name="D'Angelo T."/>
        </authorList>
    </citation>
    <scope>NUCLEOTIDE SEQUENCE [LARGE SCALE GENOMIC DNA]</scope>
    <source>
        <strain evidence="3">SAG AM-311-K15</strain>
    </source>
</reference>
<dbReference type="Proteomes" id="UP001594351">
    <property type="component" value="Unassembled WGS sequence"/>
</dbReference>
<evidence type="ECO:0000259" key="2">
    <source>
        <dbReference type="SMART" id="SM00849"/>
    </source>
</evidence>
<keyword evidence="4" id="KW-1185">Reference proteome</keyword>
<feature type="domain" description="Metallo-beta-lactamase" evidence="2">
    <location>
        <begin position="80"/>
        <end position="286"/>
    </location>
</feature>
<dbReference type="InterPro" id="IPR035681">
    <property type="entry name" value="ComA-like_MBL"/>
</dbReference>
<keyword evidence="1" id="KW-0472">Membrane</keyword>
<dbReference type="InterPro" id="IPR036866">
    <property type="entry name" value="RibonucZ/Hydroxyglut_hydro"/>
</dbReference>
<dbReference type="InterPro" id="IPR052159">
    <property type="entry name" value="Competence_DNA_uptake"/>
</dbReference>
<organism evidence="3 4">
    <name type="scientific">candidate division CSSED10-310 bacterium</name>
    <dbReference type="NCBI Taxonomy" id="2855610"/>
    <lineage>
        <taxon>Bacteria</taxon>
        <taxon>Bacteria division CSSED10-310</taxon>
    </lineage>
</organism>
<dbReference type="Gene3D" id="3.60.15.10">
    <property type="entry name" value="Ribonuclease Z/Hydroxyacylglutathione hydrolase-like"/>
    <property type="match status" value="1"/>
</dbReference>
<evidence type="ECO:0000313" key="4">
    <source>
        <dbReference type="Proteomes" id="UP001594351"/>
    </source>
</evidence>
<sequence length="335" mass="37269">MENDEVRYIYSSPALEPGNGERHGLSLIFRKESFFILALVVLVVLGMIPLLTSDSLFVAHSSREDAPPELLKVVFFDVHQGDAVLISTSSNKHFLIDGGQGASKYASFDAGTQVIIPYLKKHKIKKLDQVIMTHPHADHVGGLVSLLEQIPVTEVIDPAMSYGSSLYKRFLLLIESKGIQWTEARDGHLFNWDDDVTAQVMGPKELFEGTRSDANNNSVVIKVMYKATSFLFTGDAESESELDLLDYRANLRANVLKVPHHGGEFSSTEEFVRMVRPMIAVISCGRNNKFGHPHADTLEKYRRIGAKIVRTDLCGTITMLSDGQRISISTEKTCK</sequence>
<feature type="transmembrane region" description="Helical" evidence="1">
    <location>
        <begin position="34"/>
        <end position="52"/>
    </location>
</feature>
<evidence type="ECO:0000313" key="3">
    <source>
        <dbReference type="EMBL" id="MFC1850377.1"/>
    </source>
</evidence>
<accession>A0ABV6YVY9</accession>
<dbReference type="SMART" id="SM00849">
    <property type="entry name" value="Lactamase_B"/>
    <property type="match status" value="1"/>
</dbReference>
<keyword evidence="1" id="KW-1133">Transmembrane helix</keyword>
<proteinExistence type="predicted"/>
<dbReference type="CDD" id="cd07731">
    <property type="entry name" value="ComA-like_MBL-fold"/>
    <property type="match status" value="1"/>
</dbReference>
<comment type="caution">
    <text evidence="3">The sequence shown here is derived from an EMBL/GenBank/DDBJ whole genome shotgun (WGS) entry which is preliminary data.</text>
</comment>
<name>A0ABV6YVY9_UNCC1</name>
<dbReference type="PANTHER" id="PTHR30619:SF1">
    <property type="entry name" value="RECOMBINATION PROTEIN 2"/>
    <property type="match status" value="1"/>
</dbReference>
<gene>
    <name evidence="3" type="ORF">ACFL27_09325</name>
</gene>
<evidence type="ECO:0000256" key="1">
    <source>
        <dbReference type="SAM" id="Phobius"/>
    </source>
</evidence>
<dbReference type="EMBL" id="JBHPBY010000095">
    <property type="protein sequence ID" value="MFC1850377.1"/>
    <property type="molecule type" value="Genomic_DNA"/>
</dbReference>
<dbReference type="SUPFAM" id="SSF56281">
    <property type="entry name" value="Metallo-hydrolase/oxidoreductase"/>
    <property type="match status" value="1"/>
</dbReference>
<dbReference type="Pfam" id="PF00753">
    <property type="entry name" value="Lactamase_B"/>
    <property type="match status" value="1"/>
</dbReference>
<dbReference type="PANTHER" id="PTHR30619">
    <property type="entry name" value="DNA INTERNALIZATION/COMPETENCE PROTEIN COMEC/REC2"/>
    <property type="match status" value="1"/>
</dbReference>